<evidence type="ECO:0000313" key="2">
    <source>
        <dbReference type="Proteomes" id="UP000741360"/>
    </source>
</evidence>
<dbReference type="Proteomes" id="UP000741360">
    <property type="component" value="Unassembled WGS sequence"/>
</dbReference>
<dbReference type="Pfam" id="PF08899">
    <property type="entry name" value="DUF1844"/>
    <property type="match status" value="1"/>
</dbReference>
<dbReference type="EMBL" id="JACPSX010000164">
    <property type="protein sequence ID" value="MBI3015087.1"/>
    <property type="molecule type" value="Genomic_DNA"/>
</dbReference>
<accession>A0A932GQ01</accession>
<dbReference type="InterPro" id="IPR014995">
    <property type="entry name" value="DUF1844"/>
</dbReference>
<name>A0A932GQ01_UNCTE</name>
<organism evidence="1 2">
    <name type="scientific">Tectimicrobiota bacterium</name>
    <dbReference type="NCBI Taxonomy" id="2528274"/>
    <lineage>
        <taxon>Bacteria</taxon>
        <taxon>Pseudomonadati</taxon>
        <taxon>Nitrospinota/Tectimicrobiota group</taxon>
        <taxon>Candidatus Tectimicrobiota</taxon>
    </lineage>
</organism>
<evidence type="ECO:0000313" key="1">
    <source>
        <dbReference type="EMBL" id="MBI3015087.1"/>
    </source>
</evidence>
<proteinExistence type="predicted"/>
<sequence>MDFVTFLLSLGSQTLIHLGEIPDPVSRKREKNLLAAKQTIDLLGILAEKTQGNLTREEDGVLQNLLTDLRMRYVKAAP</sequence>
<comment type="caution">
    <text evidence="1">The sequence shown here is derived from an EMBL/GenBank/DDBJ whole genome shotgun (WGS) entry which is preliminary data.</text>
</comment>
<reference evidence="1" key="1">
    <citation type="submission" date="2020-07" db="EMBL/GenBank/DDBJ databases">
        <title>Huge and variable diversity of episymbiotic CPR bacteria and DPANN archaea in groundwater ecosystems.</title>
        <authorList>
            <person name="He C.Y."/>
            <person name="Keren R."/>
            <person name="Whittaker M."/>
            <person name="Farag I.F."/>
            <person name="Doudna J."/>
            <person name="Cate J.H.D."/>
            <person name="Banfield J.F."/>
        </authorList>
    </citation>
    <scope>NUCLEOTIDE SEQUENCE</scope>
    <source>
        <strain evidence="1">NC_groundwater_717_Ag_S-0.2um_59_8</strain>
    </source>
</reference>
<protein>
    <submittedName>
        <fullName evidence="1">DUF1844 domain-containing protein</fullName>
    </submittedName>
</protein>
<dbReference type="AlphaFoldDB" id="A0A932GQ01"/>
<gene>
    <name evidence="1" type="ORF">HYY65_08540</name>
</gene>